<feature type="coiled-coil region" evidence="12">
    <location>
        <begin position="454"/>
        <end position="488"/>
    </location>
</feature>
<evidence type="ECO:0000256" key="8">
    <source>
        <dbReference type="ARBA" id="ARBA00023125"/>
    </source>
</evidence>
<evidence type="ECO:0000313" key="15">
    <source>
        <dbReference type="Proteomes" id="UP001652625"/>
    </source>
</evidence>
<dbReference type="Pfam" id="PF01585">
    <property type="entry name" value="G-patch"/>
    <property type="match status" value="1"/>
</dbReference>
<evidence type="ECO:0000256" key="3">
    <source>
        <dbReference type="ARBA" id="ARBA00022491"/>
    </source>
</evidence>
<dbReference type="InterPro" id="IPR000571">
    <property type="entry name" value="Znf_CCCH"/>
</dbReference>
<evidence type="ECO:0000256" key="6">
    <source>
        <dbReference type="ARBA" id="ARBA00022833"/>
    </source>
</evidence>
<feature type="domain" description="C3H1-type" evidence="13">
    <location>
        <begin position="155"/>
        <end position="182"/>
    </location>
</feature>
<evidence type="ECO:0000256" key="11">
    <source>
        <dbReference type="PROSITE-ProRule" id="PRU00723"/>
    </source>
</evidence>
<dbReference type="PANTHER" id="PTHR46297:SF1">
    <property type="entry name" value="ZINC FINGER CCCH-TYPE WITH G PATCH DOMAIN-CONTAINING PROTEIN"/>
    <property type="match status" value="1"/>
</dbReference>
<name>A0ABM4BDQ6_HYDVU</name>
<evidence type="ECO:0000256" key="4">
    <source>
        <dbReference type="ARBA" id="ARBA00022723"/>
    </source>
</evidence>
<accession>A0ABM4BDQ6</accession>
<sequence>MDENFKVILDEDTLQESLASYKDQLAQIISVISTADDALTKLELYDLEKDLKELISVTEESLLSLKKEKNLFNKYEEYNFPVNTESHTVAESSQSESIDDDSNDTYDGDFVGLKCRVKYTQEWGGYEYHNALILNVEKDCNEDLKIRVLFLNPIQKSMLPCKYFMDDKCTFNQDCRYSHGYLVNLEDLVEYEEPDFSILSTGNKCLAKYEDDIWYKATVREVHDDQATVSFDAYDKEKTFILDFHSIFPTGSSSTESSDDESFEDLSDEPLTYKRVSMNGPMAEWEQHTRGIGSKLMMKMGYIFGKGLGKNGKGIVDPVEIRLLPAGKSLDYIAELREKGRIKDPTKKKSGKPICSNENVNSAFDVINNLTCIKGIEKLRDKATVKFGVEESYKFMKKNLSMKRSGDVRPKSTHIGVCLNVEMLKNNEKVSKLKKSLTKMKKSLARNPGETPLNRTIIQNIAITERQINELLNDEKQIEQKLNVKSQTKKLSIF</sequence>
<keyword evidence="8" id="KW-0238">DNA-binding</keyword>
<evidence type="ECO:0000256" key="7">
    <source>
        <dbReference type="ARBA" id="ARBA00023015"/>
    </source>
</evidence>
<keyword evidence="5 11" id="KW-0863">Zinc-finger</keyword>
<evidence type="ECO:0000259" key="13">
    <source>
        <dbReference type="PROSITE" id="PS50103"/>
    </source>
</evidence>
<dbReference type="InterPro" id="IPR000467">
    <property type="entry name" value="G_patch_dom"/>
</dbReference>
<dbReference type="SUPFAM" id="SSF63748">
    <property type="entry name" value="Tudor/PWWP/MBT"/>
    <property type="match status" value="1"/>
</dbReference>
<dbReference type="CDD" id="cd20384">
    <property type="entry name" value="Tudor_ZGPAT"/>
    <property type="match status" value="1"/>
</dbReference>
<dbReference type="PANTHER" id="PTHR46297">
    <property type="entry name" value="ZINC FINGER CCCH-TYPE WITH G PATCH DOMAIN-CONTAINING PROTEIN"/>
    <property type="match status" value="1"/>
</dbReference>
<dbReference type="Gene3D" id="2.30.30.140">
    <property type="match status" value="1"/>
</dbReference>
<evidence type="ECO:0000256" key="10">
    <source>
        <dbReference type="ARBA" id="ARBA00023242"/>
    </source>
</evidence>
<dbReference type="PROSITE" id="PS50174">
    <property type="entry name" value="G_PATCH"/>
    <property type="match status" value="1"/>
</dbReference>
<keyword evidence="4 11" id="KW-0479">Metal-binding</keyword>
<keyword evidence="12" id="KW-0175">Coiled coil</keyword>
<evidence type="ECO:0000256" key="1">
    <source>
        <dbReference type="ARBA" id="ARBA00004123"/>
    </source>
</evidence>
<evidence type="ECO:0000256" key="12">
    <source>
        <dbReference type="SAM" id="Coils"/>
    </source>
</evidence>
<dbReference type="RefSeq" id="XP_065647082.1">
    <property type="nucleotide sequence ID" value="XM_065791010.1"/>
</dbReference>
<protein>
    <recommendedName>
        <fullName evidence="2">Zinc finger CCCH-type with G patch domain-containing protein</fullName>
    </recommendedName>
</protein>
<evidence type="ECO:0000256" key="2">
    <source>
        <dbReference type="ARBA" id="ARBA00022414"/>
    </source>
</evidence>
<keyword evidence="3" id="KW-0678">Repressor</keyword>
<gene>
    <name evidence="16" type="primary">LOC100199446</name>
</gene>
<evidence type="ECO:0000313" key="16">
    <source>
        <dbReference type="RefSeq" id="XP_065647082.1"/>
    </source>
</evidence>
<keyword evidence="9" id="KW-0804">Transcription</keyword>
<reference evidence="15" key="1">
    <citation type="submission" date="2025-05" db="UniProtKB">
        <authorList>
            <consortium name="RefSeq"/>
        </authorList>
    </citation>
    <scope>NUCLEOTIDE SEQUENCE [LARGE SCALE GENOMIC DNA]</scope>
</reference>
<feature type="domain" description="G-patch" evidence="14">
    <location>
        <begin position="289"/>
        <end position="335"/>
    </location>
</feature>
<dbReference type="SMART" id="SM00443">
    <property type="entry name" value="G_patch"/>
    <property type="match status" value="1"/>
</dbReference>
<keyword evidence="6 11" id="KW-0862">Zinc</keyword>
<organism evidence="15 16">
    <name type="scientific">Hydra vulgaris</name>
    <name type="common">Hydra</name>
    <name type="synonym">Hydra attenuata</name>
    <dbReference type="NCBI Taxonomy" id="6087"/>
    <lineage>
        <taxon>Eukaryota</taxon>
        <taxon>Metazoa</taxon>
        <taxon>Cnidaria</taxon>
        <taxon>Hydrozoa</taxon>
        <taxon>Hydroidolina</taxon>
        <taxon>Anthoathecata</taxon>
        <taxon>Aplanulata</taxon>
        <taxon>Hydridae</taxon>
        <taxon>Hydra</taxon>
    </lineage>
</organism>
<evidence type="ECO:0000256" key="5">
    <source>
        <dbReference type="ARBA" id="ARBA00022771"/>
    </source>
</evidence>
<feature type="zinc finger region" description="C3H1-type" evidence="11">
    <location>
        <begin position="155"/>
        <end position="182"/>
    </location>
</feature>
<keyword evidence="7" id="KW-0805">Transcription regulation</keyword>
<keyword evidence="10" id="KW-0539">Nucleus</keyword>
<dbReference type="Gene3D" id="2.30.30.1190">
    <property type="match status" value="1"/>
</dbReference>
<dbReference type="GeneID" id="100199446"/>
<evidence type="ECO:0000259" key="14">
    <source>
        <dbReference type="PROSITE" id="PS50174"/>
    </source>
</evidence>
<dbReference type="PROSITE" id="PS50103">
    <property type="entry name" value="ZF_C3H1"/>
    <property type="match status" value="1"/>
</dbReference>
<dbReference type="Proteomes" id="UP001652625">
    <property type="component" value="Chromosome 02"/>
</dbReference>
<reference evidence="16" key="2">
    <citation type="submission" date="2025-08" db="UniProtKB">
        <authorList>
            <consortium name="RefSeq"/>
        </authorList>
    </citation>
    <scope>IDENTIFICATION</scope>
</reference>
<proteinExistence type="predicted"/>
<evidence type="ECO:0000256" key="9">
    <source>
        <dbReference type="ARBA" id="ARBA00023163"/>
    </source>
</evidence>
<comment type="subcellular location">
    <subcellularLocation>
        <location evidence="1">Nucleus</location>
    </subcellularLocation>
</comment>
<keyword evidence="15" id="KW-1185">Reference proteome</keyword>